<dbReference type="PRINTS" id="PR01651">
    <property type="entry name" value="SECGEXPORT"/>
</dbReference>
<name>A0A097ASI6_THEKI</name>
<evidence type="ECO:0000256" key="10">
    <source>
        <dbReference type="RuleBase" id="RU365087"/>
    </source>
</evidence>
<keyword evidence="9 10" id="KW-0472">Membrane</keyword>
<dbReference type="RefSeq" id="WP_049685478.1">
    <property type="nucleotide sequence ID" value="NZ_CP009170.1"/>
</dbReference>
<dbReference type="GO" id="GO:0043952">
    <property type="term" value="P:protein transport by the Sec complex"/>
    <property type="evidence" value="ECO:0007669"/>
    <property type="project" value="TreeGrafter"/>
</dbReference>
<keyword evidence="7 10" id="KW-1133">Transmembrane helix</keyword>
<evidence type="ECO:0000256" key="9">
    <source>
        <dbReference type="ARBA" id="ARBA00023136"/>
    </source>
</evidence>
<dbReference type="AlphaFoldDB" id="A0A097ASI6"/>
<dbReference type="STRING" id="2325.TKV_c16290"/>
<gene>
    <name evidence="11" type="primary">secG</name>
    <name evidence="11" type="ORF">TKV_c16290</name>
</gene>
<accession>A0A097ASI6</accession>
<evidence type="ECO:0000256" key="3">
    <source>
        <dbReference type="ARBA" id="ARBA00022448"/>
    </source>
</evidence>
<evidence type="ECO:0000256" key="2">
    <source>
        <dbReference type="ARBA" id="ARBA00008445"/>
    </source>
</evidence>
<comment type="subcellular location">
    <subcellularLocation>
        <location evidence="1 10">Cell membrane</location>
        <topology evidence="1 10">Multi-pass membrane protein</topology>
    </subcellularLocation>
</comment>
<sequence>MLKTVLMVIHVLVSLFLIAVILLQKGKSAGISGVIAGGAETFFGKNKARTMEGTLERLTTIGAAVFIILSMVLTLLMAK</sequence>
<keyword evidence="3 10" id="KW-0813">Transport</keyword>
<dbReference type="PANTHER" id="PTHR34182:SF1">
    <property type="entry name" value="PROTEIN-EXPORT MEMBRANE PROTEIN SECG"/>
    <property type="match status" value="1"/>
</dbReference>
<dbReference type="Pfam" id="PF03840">
    <property type="entry name" value="SecG"/>
    <property type="match status" value="1"/>
</dbReference>
<dbReference type="GO" id="GO:0015450">
    <property type="term" value="F:protein-transporting ATPase activity"/>
    <property type="evidence" value="ECO:0007669"/>
    <property type="project" value="UniProtKB-UniRule"/>
</dbReference>
<feature type="transmembrane region" description="Helical" evidence="10">
    <location>
        <begin position="6"/>
        <end position="23"/>
    </location>
</feature>
<dbReference type="EMBL" id="CP009170">
    <property type="protein sequence ID" value="AIS52783.1"/>
    <property type="molecule type" value="Genomic_DNA"/>
</dbReference>
<evidence type="ECO:0000313" key="11">
    <source>
        <dbReference type="EMBL" id="AIS52783.1"/>
    </source>
</evidence>
<evidence type="ECO:0000256" key="1">
    <source>
        <dbReference type="ARBA" id="ARBA00004651"/>
    </source>
</evidence>
<dbReference type="GO" id="GO:0009306">
    <property type="term" value="P:protein secretion"/>
    <property type="evidence" value="ECO:0007669"/>
    <property type="project" value="UniProtKB-UniRule"/>
</dbReference>
<dbReference type="InterPro" id="IPR004692">
    <property type="entry name" value="SecG"/>
</dbReference>
<dbReference type="PANTHER" id="PTHR34182">
    <property type="entry name" value="PROTEIN-EXPORT MEMBRANE PROTEIN SECG"/>
    <property type="match status" value="1"/>
</dbReference>
<dbReference type="GO" id="GO:0065002">
    <property type="term" value="P:intracellular protein transmembrane transport"/>
    <property type="evidence" value="ECO:0007669"/>
    <property type="project" value="TreeGrafter"/>
</dbReference>
<keyword evidence="8 10" id="KW-0811">Translocation</keyword>
<organism evidence="11 12">
    <name type="scientific">Thermoanaerobacter kivui</name>
    <name type="common">Acetogenium kivui</name>
    <dbReference type="NCBI Taxonomy" id="2325"/>
    <lineage>
        <taxon>Bacteria</taxon>
        <taxon>Bacillati</taxon>
        <taxon>Bacillota</taxon>
        <taxon>Clostridia</taxon>
        <taxon>Thermoanaerobacterales</taxon>
        <taxon>Thermoanaerobacteraceae</taxon>
        <taxon>Thermoanaerobacter</taxon>
    </lineage>
</organism>
<proteinExistence type="inferred from homology"/>
<keyword evidence="4 10" id="KW-1003">Cell membrane</keyword>
<protein>
    <recommendedName>
        <fullName evidence="10">Protein-export membrane protein SecG</fullName>
    </recommendedName>
</protein>
<evidence type="ECO:0000256" key="4">
    <source>
        <dbReference type="ARBA" id="ARBA00022475"/>
    </source>
</evidence>
<evidence type="ECO:0000256" key="7">
    <source>
        <dbReference type="ARBA" id="ARBA00022989"/>
    </source>
</evidence>
<dbReference type="eggNOG" id="COG1314">
    <property type="taxonomic scope" value="Bacteria"/>
</dbReference>
<evidence type="ECO:0000256" key="5">
    <source>
        <dbReference type="ARBA" id="ARBA00022692"/>
    </source>
</evidence>
<evidence type="ECO:0000256" key="6">
    <source>
        <dbReference type="ARBA" id="ARBA00022927"/>
    </source>
</evidence>
<evidence type="ECO:0000256" key="8">
    <source>
        <dbReference type="ARBA" id="ARBA00023010"/>
    </source>
</evidence>
<feature type="transmembrane region" description="Helical" evidence="10">
    <location>
        <begin position="58"/>
        <end position="78"/>
    </location>
</feature>
<evidence type="ECO:0000313" key="12">
    <source>
        <dbReference type="Proteomes" id="UP000029669"/>
    </source>
</evidence>
<keyword evidence="6 10" id="KW-0653">Protein transport</keyword>
<dbReference type="NCBIfam" id="TIGR00810">
    <property type="entry name" value="secG"/>
    <property type="match status" value="1"/>
</dbReference>
<keyword evidence="5 10" id="KW-0812">Transmembrane</keyword>
<comment type="similarity">
    <text evidence="2 10">Belongs to the SecG family.</text>
</comment>
<dbReference type="Proteomes" id="UP000029669">
    <property type="component" value="Chromosome"/>
</dbReference>
<dbReference type="OrthoDB" id="1651166at2"/>
<keyword evidence="12" id="KW-1185">Reference proteome</keyword>
<dbReference type="GO" id="GO:0005886">
    <property type="term" value="C:plasma membrane"/>
    <property type="evidence" value="ECO:0007669"/>
    <property type="project" value="UniProtKB-SubCell"/>
</dbReference>
<comment type="function">
    <text evidence="10">Involved in protein export. Participates in an early event of protein translocation.</text>
</comment>
<dbReference type="KEGG" id="tki:TKV_c16290"/>
<reference evidence="12" key="1">
    <citation type="journal article" date="2015" name="Genome Announc.">
        <title>Whole-Genome Sequences of 80 Environmental and Clinical Isolates of Burkholderia pseudomallei.</title>
        <authorList>
            <person name="Johnson S.L."/>
            <person name="Baker A.L."/>
            <person name="Chain P.S."/>
            <person name="Currie B.J."/>
            <person name="Daligault H.E."/>
            <person name="Davenport K.W."/>
            <person name="Davis C.B."/>
            <person name="Inglis T.J."/>
            <person name="Kaestli M."/>
            <person name="Koren S."/>
            <person name="Mayo M."/>
            <person name="Merritt A.J."/>
            <person name="Price E.P."/>
            <person name="Sarovich D.S."/>
            <person name="Warner J."/>
            <person name="Rosovitz M.J."/>
        </authorList>
    </citation>
    <scope>NUCLEOTIDE SEQUENCE [LARGE SCALE GENOMIC DNA]</scope>
    <source>
        <strain evidence="12">DSM 2030</strain>
    </source>
</reference>
<dbReference type="HOGENOM" id="CLU_094156_6_0_9"/>